<dbReference type="InterPro" id="IPR027417">
    <property type="entry name" value="P-loop_NTPase"/>
</dbReference>
<dbReference type="InterPro" id="IPR050625">
    <property type="entry name" value="ParA/MinD_ATPase"/>
</dbReference>
<keyword evidence="4" id="KW-0282">Flagellum</keyword>
<dbReference type="GO" id="GO:0009898">
    <property type="term" value="C:cytoplasmic side of plasma membrane"/>
    <property type="evidence" value="ECO:0007669"/>
    <property type="project" value="TreeGrafter"/>
</dbReference>
<keyword evidence="1" id="KW-0547">Nucleotide-binding</keyword>
<evidence type="ECO:0000256" key="2">
    <source>
        <dbReference type="ARBA" id="ARBA00022840"/>
    </source>
</evidence>
<evidence type="ECO:0000256" key="1">
    <source>
        <dbReference type="ARBA" id="ARBA00022741"/>
    </source>
</evidence>
<keyword evidence="2" id="KW-0067">ATP-binding</keyword>
<keyword evidence="4" id="KW-0966">Cell projection</keyword>
<dbReference type="SUPFAM" id="SSF52540">
    <property type="entry name" value="P-loop containing nucleoside triphosphate hydrolases"/>
    <property type="match status" value="1"/>
</dbReference>
<dbReference type="RefSeq" id="WP_028462070.1">
    <property type="nucleotide sequence ID" value="NZ_FSRO01000001.1"/>
</dbReference>
<keyword evidence="4" id="KW-0969">Cilium</keyword>
<dbReference type="InterPro" id="IPR025501">
    <property type="entry name" value="MinD_FleN"/>
</dbReference>
<dbReference type="GO" id="GO:0005524">
    <property type="term" value="F:ATP binding"/>
    <property type="evidence" value="ECO:0007669"/>
    <property type="project" value="UniProtKB-KW"/>
</dbReference>
<dbReference type="PIRSF" id="PIRSF003092">
    <property type="entry name" value="MinD"/>
    <property type="match status" value="1"/>
</dbReference>
<sequence length="297" mass="32713">MIRNRLDQAAGLRGLAGFQPSDSVRVITVTGGRSGVGKTSAVINLATALAKMGKRVLIIDENPCHNNVNDNLGLKARYELLHVINRDKTLEQVILQGADNIFILSAVHGIHAIAKLNSAEQEWLIKHFGELAKPVDVVLVDTAIGSGSHVLPFSLASQKVLIVLSKSVTSITDAYALIKIMSKRYAKQHFFVLVNKVESEHDAQVIFDHVSKVTQQYLSVTLDFIGYVQNDEKLQRSTQLCRAVIDAFPASQSAICFRQIAENIMHSCCPDDYGGGMENFMQRLIRTSHLTVTNFTV</sequence>
<dbReference type="EMBL" id="FSRO01000001">
    <property type="protein sequence ID" value="SIO32158.1"/>
    <property type="molecule type" value="Genomic_DNA"/>
</dbReference>
<name>A0A1N6IJE8_9PROT</name>
<dbReference type="InterPro" id="IPR025669">
    <property type="entry name" value="AAA_dom"/>
</dbReference>
<accession>A0A1N6IJE8</accession>
<dbReference type="PANTHER" id="PTHR43384">
    <property type="entry name" value="SEPTUM SITE-DETERMINING PROTEIN MIND HOMOLOG, CHLOROPLASTIC-RELATED"/>
    <property type="match status" value="1"/>
</dbReference>
<dbReference type="GO" id="GO:0051782">
    <property type="term" value="P:negative regulation of cell division"/>
    <property type="evidence" value="ECO:0007669"/>
    <property type="project" value="TreeGrafter"/>
</dbReference>
<dbReference type="eggNOG" id="COG0455">
    <property type="taxonomic scope" value="Bacteria"/>
</dbReference>
<protein>
    <submittedName>
        <fullName evidence="4">Flagellar biosynthesis protein FlhG</fullName>
    </submittedName>
</protein>
<dbReference type="PANTHER" id="PTHR43384:SF4">
    <property type="entry name" value="CELLULOSE BIOSYNTHESIS PROTEIN BCSQ-RELATED"/>
    <property type="match status" value="1"/>
</dbReference>
<dbReference type="Proteomes" id="UP000185062">
    <property type="component" value="Unassembled WGS sequence"/>
</dbReference>
<dbReference type="GO" id="GO:0016887">
    <property type="term" value="F:ATP hydrolysis activity"/>
    <property type="evidence" value="ECO:0007669"/>
    <property type="project" value="TreeGrafter"/>
</dbReference>
<dbReference type="Pfam" id="PF13614">
    <property type="entry name" value="AAA_31"/>
    <property type="match status" value="1"/>
</dbReference>
<gene>
    <name evidence="4" type="ORF">SAMN02743940_1859</name>
</gene>
<feature type="domain" description="AAA" evidence="3">
    <location>
        <begin position="25"/>
        <end position="182"/>
    </location>
</feature>
<dbReference type="GO" id="GO:0005829">
    <property type="term" value="C:cytosol"/>
    <property type="evidence" value="ECO:0007669"/>
    <property type="project" value="TreeGrafter"/>
</dbReference>
<evidence type="ECO:0000259" key="3">
    <source>
        <dbReference type="Pfam" id="PF13614"/>
    </source>
</evidence>
<keyword evidence="5" id="KW-1185">Reference proteome</keyword>
<reference evidence="4 5" key="1">
    <citation type="submission" date="2016-12" db="EMBL/GenBank/DDBJ databases">
        <authorList>
            <person name="Song W.-J."/>
            <person name="Kurnit D.M."/>
        </authorList>
    </citation>
    <scope>NUCLEOTIDE SEQUENCE [LARGE SCALE GENOMIC DNA]</scope>
    <source>
        <strain evidence="4 5">ATCC 49181</strain>
    </source>
</reference>
<proteinExistence type="predicted"/>
<dbReference type="STRING" id="44575.SAMN05216419_103521"/>
<dbReference type="Gene3D" id="3.40.50.300">
    <property type="entry name" value="P-loop containing nucleotide triphosphate hydrolases"/>
    <property type="match status" value="1"/>
</dbReference>
<evidence type="ECO:0000313" key="5">
    <source>
        <dbReference type="Proteomes" id="UP000185062"/>
    </source>
</evidence>
<evidence type="ECO:0000313" key="4">
    <source>
        <dbReference type="EMBL" id="SIO32158.1"/>
    </source>
</evidence>
<organism evidence="4 5">
    <name type="scientific">Nitrosomonas cryotolerans ATCC 49181</name>
    <dbReference type="NCBI Taxonomy" id="1131553"/>
    <lineage>
        <taxon>Bacteria</taxon>
        <taxon>Pseudomonadati</taxon>
        <taxon>Pseudomonadota</taxon>
        <taxon>Betaproteobacteria</taxon>
        <taxon>Nitrosomonadales</taxon>
        <taxon>Nitrosomonadaceae</taxon>
        <taxon>Nitrosomonas</taxon>
    </lineage>
</organism>
<dbReference type="AlphaFoldDB" id="A0A1N6IJE8"/>